<keyword evidence="4 11" id="KW-0479">Metal-binding</keyword>
<evidence type="ECO:0000256" key="5">
    <source>
        <dbReference type="ARBA" id="ARBA00022763"/>
    </source>
</evidence>
<feature type="binding site" evidence="11">
    <location>
        <position position="451"/>
    </location>
    <ligand>
        <name>Zn(2+)</name>
        <dbReference type="ChEBI" id="CHEBI:29105"/>
    </ligand>
</feature>
<dbReference type="InterPro" id="IPR004149">
    <property type="entry name" value="Znf_DNAligase_C4"/>
</dbReference>
<dbReference type="SUPFAM" id="SSF47781">
    <property type="entry name" value="RuvA domain 2-like"/>
    <property type="match status" value="1"/>
</dbReference>
<dbReference type="InterPro" id="IPR036420">
    <property type="entry name" value="BRCT_dom_sf"/>
</dbReference>
<dbReference type="InterPro" id="IPR001357">
    <property type="entry name" value="BRCT_dom"/>
</dbReference>
<evidence type="ECO:0000256" key="10">
    <source>
        <dbReference type="ARBA" id="ARBA00034005"/>
    </source>
</evidence>
<dbReference type="SUPFAM" id="SSF52113">
    <property type="entry name" value="BRCT domain"/>
    <property type="match status" value="1"/>
</dbReference>
<dbReference type="Gene3D" id="3.30.470.30">
    <property type="entry name" value="DNA ligase/mRNA capping enzyme"/>
    <property type="match status" value="1"/>
</dbReference>
<dbReference type="InterPro" id="IPR003583">
    <property type="entry name" value="Hlx-hairpin-Hlx_DNA-bd_motif"/>
</dbReference>
<dbReference type="NCBIfam" id="TIGR00575">
    <property type="entry name" value="dnlj"/>
    <property type="match status" value="1"/>
</dbReference>
<evidence type="ECO:0000259" key="13">
    <source>
        <dbReference type="PROSITE" id="PS50172"/>
    </source>
</evidence>
<dbReference type="PROSITE" id="PS01055">
    <property type="entry name" value="DNA_LIGASE_N1"/>
    <property type="match status" value="1"/>
</dbReference>
<reference evidence="14" key="1">
    <citation type="submission" date="2022-01" db="EMBL/GenBank/DDBJ databases">
        <title>Colwellia maritima, isolated from seawater.</title>
        <authorList>
            <person name="Kristyanto S."/>
            <person name="Jung J."/>
            <person name="Jeon C.O."/>
        </authorList>
    </citation>
    <scope>NUCLEOTIDE SEQUENCE</scope>
    <source>
        <strain evidence="14">MSW7</strain>
    </source>
</reference>
<evidence type="ECO:0000256" key="7">
    <source>
        <dbReference type="ARBA" id="ARBA00022842"/>
    </source>
</evidence>
<evidence type="ECO:0000256" key="6">
    <source>
        <dbReference type="ARBA" id="ARBA00022833"/>
    </source>
</evidence>
<evidence type="ECO:0000313" key="14">
    <source>
        <dbReference type="EMBL" id="MCI2284577.1"/>
    </source>
</evidence>
<evidence type="ECO:0000256" key="2">
    <source>
        <dbReference type="ARBA" id="ARBA00022598"/>
    </source>
</evidence>
<feature type="binding site" evidence="11">
    <location>
        <position position="118"/>
    </location>
    <ligand>
        <name>NAD(+)</name>
        <dbReference type="ChEBI" id="CHEBI:57540"/>
    </ligand>
</feature>
<dbReference type="PANTHER" id="PTHR23389">
    <property type="entry name" value="CHROMOSOME TRANSMISSION FIDELITY FACTOR 18"/>
    <property type="match status" value="1"/>
</dbReference>
<dbReference type="InterPro" id="IPR013839">
    <property type="entry name" value="DNAligase_adenylation"/>
</dbReference>
<feature type="binding site" evidence="11">
    <location>
        <position position="181"/>
    </location>
    <ligand>
        <name>NAD(+)</name>
        <dbReference type="ChEBI" id="CHEBI:57540"/>
    </ligand>
</feature>
<dbReference type="InterPro" id="IPR013840">
    <property type="entry name" value="DNAligase_N"/>
</dbReference>
<evidence type="ECO:0000256" key="11">
    <source>
        <dbReference type="HAMAP-Rule" id="MF_01588"/>
    </source>
</evidence>
<dbReference type="Gene3D" id="1.10.150.20">
    <property type="entry name" value="5' to 3' exonuclease, C-terminal subdomain"/>
    <property type="match status" value="2"/>
</dbReference>
<gene>
    <name evidence="11 14" type="primary">ligA</name>
    <name evidence="14" type="ORF">L3081_15730</name>
</gene>
<dbReference type="CDD" id="cd00114">
    <property type="entry name" value="LIGANc"/>
    <property type="match status" value="1"/>
</dbReference>
<evidence type="ECO:0000256" key="12">
    <source>
        <dbReference type="RuleBase" id="RU000618"/>
    </source>
</evidence>
<dbReference type="EC" id="6.5.1.2" evidence="11 12"/>
<keyword evidence="9 11" id="KW-0234">DNA repair</keyword>
<feature type="binding site" evidence="11">
    <location>
        <position position="430"/>
    </location>
    <ligand>
        <name>Zn(2+)</name>
        <dbReference type="ChEBI" id="CHEBI:29105"/>
    </ligand>
</feature>
<sequence>MTTIKSSQTQSERVKQLHQELNQYNYQYYVLDQPVPDAEYDRLLRELQAIEQSHPELKTIDSPTQKVGGEAIKAFTQVTHQVPMLSLDNVFSVDEWDAFVKRIQDRLGSDKKLIICAEPKLDGLAVSLRYEQGVLVQAATRGDGATGENITENIRTIKSIPLKLIGECGIDYPDVFEVRGEVFMPKASFEQLNKAAIKKGEKSFANPRNAAAGSLRQLDSKITAKRNLDFYAYGLGFVGNLSSEIMKDARQAFLKPSHYQRLCQVKSLGLPMCPEVRLLSDQAQVQEFYQDILNKRDELSYEIDGTVLKVDDIALQERLGFVARAPRWAMAYKFPAQEELTTVDDVEFQVGRTGAITPVARLKPIFVGGVTVSNATLHNQDEIERLGLKIGDTVVIRRAGDVIPQIVSVVLEKRTDDAKNIVFPTTCPVCGSRVARAEGEAVLRCTAGLFCQAQRKEAIKHFASRKAHDVDGLGDKLVEQLVDEGLISTPADLFNLTETDISTMERMGVKSAKKLIASIEKAKQTTLPKFIYALGIREVGEATAANLANHFYTLSAIQAASFEALQTVDDVGAIVAKNIINFFNEDHNLAVVSALSTKMTWPDIVVKTADEMPLAGQTFVLTGTLSQMGRTEAKAALQLLGAKVSGSISVKTHYLVAGEKSGSKLTKAQELGVIILTEDDLVALLAKYH</sequence>
<dbReference type="Pfam" id="PF03120">
    <property type="entry name" value="OB_DNA_ligase"/>
    <property type="match status" value="1"/>
</dbReference>
<comment type="function">
    <text evidence="1 11">DNA ligase that catalyzes the formation of phosphodiester linkages between 5'-phosphoryl and 3'-hydroxyl groups in double-stranded DNA using NAD as a coenzyme and as the energy source for the reaction. It is essential for DNA replication and repair of damaged DNA.</text>
</comment>
<dbReference type="EMBL" id="JAKKSL010000002">
    <property type="protein sequence ID" value="MCI2284577.1"/>
    <property type="molecule type" value="Genomic_DNA"/>
</dbReference>
<keyword evidence="6 11" id="KW-0862">Zinc</keyword>
<feature type="domain" description="BRCT" evidence="13">
    <location>
        <begin position="609"/>
        <end position="689"/>
    </location>
</feature>
<dbReference type="Pfam" id="PF03119">
    <property type="entry name" value="DNA_ligase_ZBD"/>
    <property type="match status" value="1"/>
</dbReference>
<keyword evidence="11" id="KW-0464">Manganese</keyword>
<evidence type="ECO:0000313" key="15">
    <source>
        <dbReference type="Proteomes" id="UP001139646"/>
    </source>
</evidence>
<dbReference type="Pfam" id="PF12826">
    <property type="entry name" value="HHH_2"/>
    <property type="match status" value="1"/>
</dbReference>
<dbReference type="SMART" id="SM00532">
    <property type="entry name" value="LIGANc"/>
    <property type="match status" value="1"/>
</dbReference>
<comment type="similarity">
    <text evidence="11">Belongs to the NAD-dependent DNA ligase family. LigA subfamily.</text>
</comment>
<dbReference type="Pfam" id="PF00533">
    <property type="entry name" value="BRCT"/>
    <property type="match status" value="1"/>
</dbReference>
<dbReference type="Pfam" id="PF01653">
    <property type="entry name" value="DNA_ligase_aden"/>
    <property type="match status" value="1"/>
</dbReference>
<dbReference type="PROSITE" id="PS50172">
    <property type="entry name" value="BRCT"/>
    <property type="match status" value="1"/>
</dbReference>
<feature type="binding site" evidence="11">
    <location>
        <begin position="86"/>
        <end position="87"/>
    </location>
    <ligand>
        <name>NAD(+)</name>
        <dbReference type="ChEBI" id="CHEBI:57540"/>
    </ligand>
</feature>
<dbReference type="SUPFAM" id="SSF50249">
    <property type="entry name" value="Nucleic acid-binding proteins"/>
    <property type="match status" value="1"/>
</dbReference>
<keyword evidence="2 11" id="KW-0436">Ligase</keyword>
<dbReference type="InterPro" id="IPR001679">
    <property type="entry name" value="DNA_ligase"/>
</dbReference>
<dbReference type="InterPro" id="IPR004150">
    <property type="entry name" value="NAD_DNA_ligase_OB"/>
</dbReference>
<dbReference type="RefSeq" id="WP_242287006.1">
    <property type="nucleotide sequence ID" value="NZ_JAKKSL010000002.1"/>
</dbReference>
<comment type="caution">
    <text evidence="14">The sequence shown here is derived from an EMBL/GenBank/DDBJ whole genome shotgun (WGS) entry which is preliminary data.</text>
</comment>
<evidence type="ECO:0000256" key="8">
    <source>
        <dbReference type="ARBA" id="ARBA00023027"/>
    </source>
</evidence>
<evidence type="ECO:0000256" key="9">
    <source>
        <dbReference type="ARBA" id="ARBA00023204"/>
    </source>
</evidence>
<dbReference type="Gene3D" id="1.10.287.610">
    <property type="entry name" value="Helix hairpin bin"/>
    <property type="match status" value="1"/>
</dbReference>
<dbReference type="Gene3D" id="3.40.50.10190">
    <property type="entry name" value="BRCT domain"/>
    <property type="match status" value="1"/>
</dbReference>
<dbReference type="Gene3D" id="6.20.10.30">
    <property type="match status" value="1"/>
</dbReference>
<dbReference type="InterPro" id="IPR010994">
    <property type="entry name" value="RuvA_2-like"/>
</dbReference>
<dbReference type="Proteomes" id="UP001139646">
    <property type="component" value="Unassembled WGS sequence"/>
</dbReference>
<keyword evidence="8 11" id="KW-0520">NAD</keyword>
<keyword evidence="3 11" id="KW-0235">DNA replication</keyword>
<dbReference type="GO" id="GO:0003911">
    <property type="term" value="F:DNA ligase (NAD+) activity"/>
    <property type="evidence" value="ECO:0007669"/>
    <property type="project" value="UniProtKB-EC"/>
</dbReference>
<dbReference type="SUPFAM" id="SSF56091">
    <property type="entry name" value="DNA ligase/mRNA capping enzyme, catalytic domain"/>
    <property type="match status" value="1"/>
</dbReference>
<dbReference type="InterPro" id="IPR033136">
    <property type="entry name" value="DNA_ligase_CS"/>
</dbReference>
<name>A0ABS9X465_9GAMM</name>
<evidence type="ECO:0000256" key="3">
    <source>
        <dbReference type="ARBA" id="ARBA00022705"/>
    </source>
</evidence>
<feature type="binding site" evidence="11">
    <location>
        <position position="333"/>
    </location>
    <ligand>
        <name>NAD(+)</name>
        <dbReference type="ChEBI" id="CHEBI:57540"/>
    </ligand>
</feature>
<dbReference type="InterPro" id="IPR018239">
    <property type="entry name" value="DNA_ligase_AS"/>
</dbReference>
<proteinExistence type="inferred from homology"/>
<dbReference type="HAMAP" id="MF_01588">
    <property type="entry name" value="DNA_ligase_A"/>
    <property type="match status" value="1"/>
</dbReference>
<keyword evidence="7 11" id="KW-0460">Magnesium</keyword>
<dbReference type="InterPro" id="IPR041663">
    <property type="entry name" value="DisA/LigA_HHH"/>
</dbReference>
<comment type="catalytic activity">
    <reaction evidence="10 11 12">
        <text>NAD(+) + (deoxyribonucleotide)n-3'-hydroxyl + 5'-phospho-(deoxyribonucleotide)m = (deoxyribonucleotide)n+m + AMP + beta-nicotinamide D-nucleotide.</text>
        <dbReference type="EC" id="6.5.1.2"/>
    </reaction>
</comment>
<comment type="cofactor">
    <cofactor evidence="11">
        <name>Mg(2+)</name>
        <dbReference type="ChEBI" id="CHEBI:18420"/>
    </cofactor>
    <cofactor evidence="11">
        <name>Mn(2+)</name>
        <dbReference type="ChEBI" id="CHEBI:29035"/>
    </cofactor>
</comment>
<protein>
    <recommendedName>
        <fullName evidence="11 12">DNA ligase</fullName>
        <ecNumber evidence="11 12">6.5.1.2</ecNumber>
    </recommendedName>
    <alternativeName>
        <fullName evidence="11">Polydeoxyribonucleotide synthase [NAD(+)]</fullName>
    </alternativeName>
</protein>
<evidence type="ECO:0000256" key="4">
    <source>
        <dbReference type="ARBA" id="ARBA00022723"/>
    </source>
</evidence>
<dbReference type="SMART" id="SM00278">
    <property type="entry name" value="HhH1"/>
    <property type="match status" value="4"/>
</dbReference>
<feature type="binding site" evidence="11">
    <location>
        <begin position="37"/>
        <end position="41"/>
    </location>
    <ligand>
        <name>NAD(+)</name>
        <dbReference type="ChEBI" id="CHEBI:57540"/>
    </ligand>
</feature>
<dbReference type="CDD" id="cd17748">
    <property type="entry name" value="BRCT_DNA_ligase_like"/>
    <property type="match status" value="1"/>
</dbReference>
<accession>A0ABS9X465</accession>
<dbReference type="Gene3D" id="2.40.50.140">
    <property type="entry name" value="Nucleic acid-binding proteins"/>
    <property type="match status" value="1"/>
</dbReference>
<feature type="binding site" evidence="11">
    <location>
        <position position="427"/>
    </location>
    <ligand>
        <name>Zn(2+)</name>
        <dbReference type="ChEBI" id="CHEBI:29105"/>
    </ligand>
</feature>
<keyword evidence="15" id="KW-1185">Reference proteome</keyword>
<dbReference type="PANTHER" id="PTHR23389:SF9">
    <property type="entry name" value="DNA LIGASE"/>
    <property type="match status" value="1"/>
</dbReference>
<organism evidence="14 15">
    <name type="scientific">Colwellia maritima</name>
    <dbReference type="NCBI Taxonomy" id="2912588"/>
    <lineage>
        <taxon>Bacteria</taxon>
        <taxon>Pseudomonadati</taxon>
        <taxon>Pseudomonadota</taxon>
        <taxon>Gammaproteobacteria</taxon>
        <taxon>Alteromonadales</taxon>
        <taxon>Colwelliaceae</taxon>
        <taxon>Colwellia</taxon>
    </lineage>
</organism>
<keyword evidence="5 11" id="KW-0227">DNA damage</keyword>
<feature type="binding site" evidence="11">
    <location>
        <position position="309"/>
    </location>
    <ligand>
        <name>NAD(+)</name>
        <dbReference type="ChEBI" id="CHEBI:57540"/>
    </ligand>
</feature>
<comment type="caution">
    <text evidence="11">Lacks conserved residue(s) required for the propagation of feature annotation.</text>
</comment>
<feature type="binding site" evidence="11">
    <location>
        <position position="141"/>
    </location>
    <ligand>
        <name>NAD(+)</name>
        <dbReference type="ChEBI" id="CHEBI:57540"/>
    </ligand>
</feature>
<dbReference type="PIRSF" id="PIRSF001604">
    <property type="entry name" value="LigA"/>
    <property type="match status" value="1"/>
</dbReference>
<dbReference type="InterPro" id="IPR012340">
    <property type="entry name" value="NA-bd_OB-fold"/>
</dbReference>
<dbReference type="SMART" id="SM00292">
    <property type="entry name" value="BRCT"/>
    <property type="match status" value="1"/>
</dbReference>
<dbReference type="PROSITE" id="PS01056">
    <property type="entry name" value="DNA_LIGASE_N2"/>
    <property type="match status" value="1"/>
</dbReference>
<evidence type="ECO:0000256" key="1">
    <source>
        <dbReference type="ARBA" id="ARBA00004067"/>
    </source>
</evidence>
<dbReference type="Pfam" id="PF14520">
    <property type="entry name" value="HHH_5"/>
    <property type="match status" value="1"/>
</dbReference>
<feature type="active site" description="N6-AMP-lysine intermediate" evidence="11">
    <location>
        <position position="120"/>
    </location>
</feature>
<dbReference type="NCBIfam" id="NF005932">
    <property type="entry name" value="PRK07956.1"/>
    <property type="match status" value="1"/>
</dbReference>